<proteinExistence type="predicted"/>
<evidence type="ECO:0000313" key="1">
    <source>
        <dbReference type="EMBL" id="MBJ3806599.1"/>
    </source>
</evidence>
<comment type="caution">
    <text evidence="1">The sequence shown here is derived from an EMBL/GenBank/DDBJ whole genome shotgun (WGS) entry which is preliminary data.</text>
</comment>
<name>A0ABS0X0I1_9ACTN</name>
<gene>
    <name evidence="1" type="ORF">JGB26_05620</name>
</gene>
<sequence>MTNDNGTRQRMELSVAIRDLRDALEYKGLDLPGLRVDDRGQIELGTVSPYTGRMMARALIQGAQGDD</sequence>
<dbReference type="EMBL" id="JAEKOZ010000003">
    <property type="protein sequence ID" value="MBJ3806599.1"/>
    <property type="molecule type" value="Genomic_DNA"/>
</dbReference>
<reference evidence="1 2" key="1">
    <citation type="submission" date="2020-12" db="EMBL/GenBank/DDBJ databases">
        <title>Streptomyces typhae sp. nov., a novel endophytic actinomycete isolated from the root of cattail pollen (Typha angustifolia L.).</title>
        <authorList>
            <person name="Peng C."/>
            <person name="Liu C."/>
        </authorList>
    </citation>
    <scope>NUCLEOTIDE SEQUENCE [LARGE SCALE GENOMIC DNA]</scope>
    <source>
        <strain evidence="1 2">JCM 4753</strain>
    </source>
</reference>
<evidence type="ECO:0000313" key="2">
    <source>
        <dbReference type="Proteomes" id="UP000634780"/>
    </source>
</evidence>
<dbReference type="RefSeq" id="WP_190116321.1">
    <property type="nucleotide sequence ID" value="NZ_BMVR01000005.1"/>
</dbReference>
<dbReference type="Proteomes" id="UP000634780">
    <property type="component" value="Unassembled WGS sequence"/>
</dbReference>
<keyword evidence="2" id="KW-1185">Reference proteome</keyword>
<organism evidence="1 2">
    <name type="scientific">Streptomyces flavofungini</name>
    <dbReference type="NCBI Taxonomy" id="68200"/>
    <lineage>
        <taxon>Bacteria</taxon>
        <taxon>Bacillati</taxon>
        <taxon>Actinomycetota</taxon>
        <taxon>Actinomycetes</taxon>
        <taxon>Kitasatosporales</taxon>
        <taxon>Streptomycetaceae</taxon>
        <taxon>Streptomyces</taxon>
    </lineage>
</organism>
<accession>A0ABS0X0I1</accession>
<protein>
    <submittedName>
        <fullName evidence="1">Uncharacterized protein</fullName>
    </submittedName>
</protein>